<evidence type="ECO:0000313" key="2">
    <source>
        <dbReference type="EMBL" id="MDT9683104.1"/>
    </source>
</evidence>
<dbReference type="PANTHER" id="PTHR11895">
    <property type="entry name" value="TRANSAMIDASE"/>
    <property type="match status" value="1"/>
</dbReference>
<proteinExistence type="predicted"/>
<dbReference type="InterPro" id="IPR036928">
    <property type="entry name" value="AS_sf"/>
</dbReference>
<dbReference type="PANTHER" id="PTHR11895:SF151">
    <property type="entry name" value="GLUTAMYL-TRNA(GLN) AMIDOTRANSFERASE SUBUNIT A"/>
    <property type="match status" value="1"/>
</dbReference>
<name>A0ABU3QL27_9ACTN</name>
<dbReference type="EMBL" id="JAWCTQ010000014">
    <property type="protein sequence ID" value="MDT9683104.1"/>
    <property type="molecule type" value="Genomic_DNA"/>
</dbReference>
<organism evidence="2 3">
    <name type="scientific">Streptomyces tamarix</name>
    <dbReference type="NCBI Taxonomy" id="3078565"/>
    <lineage>
        <taxon>Bacteria</taxon>
        <taxon>Bacillati</taxon>
        <taxon>Actinomycetota</taxon>
        <taxon>Actinomycetes</taxon>
        <taxon>Kitasatosporales</taxon>
        <taxon>Streptomycetaceae</taxon>
        <taxon>Streptomyces</taxon>
    </lineage>
</organism>
<feature type="domain" description="Amidase" evidence="1">
    <location>
        <begin position="42"/>
        <end position="428"/>
    </location>
</feature>
<evidence type="ECO:0000313" key="3">
    <source>
        <dbReference type="Proteomes" id="UP001250181"/>
    </source>
</evidence>
<dbReference type="Gene3D" id="3.90.1300.10">
    <property type="entry name" value="Amidase signature (AS) domain"/>
    <property type="match status" value="1"/>
</dbReference>
<evidence type="ECO:0000259" key="1">
    <source>
        <dbReference type="Pfam" id="PF01425"/>
    </source>
</evidence>
<dbReference type="Pfam" id="PF01425">
    <property type="entry name" value="Amidase"/>
    <property type="match status" value="1"/>
</dbReference>
<dbReference type="InterPro" id="IPR023631">
    <property type="entry name" value="Amidase_dom"/>
</dbReference>
<gene>
    <name evidence="2" type="ORF">RND61_13625</name>
</gene>
<dbReference type="SUPFAM" id="SSF75304">
    <property type="entry name" value="Amidase signature (AS) enzymes"/>
    <property type="match status" value="1"/>
</dbReference>
<reference evidence="2 3" key="1">
    <citation type="submission" date="2023-09" db="EMBL/GenBank/DDBJ databases">
        <title>Streptomyces sp. nov.: A antagonism against Alternaria gaisen Producing Streptochlin, Isolated from Tamarix root soil.</title>
        <authorList>
            <person name="Chen Y."/>
        </authorList>
    </citation>
    <scope>NUCLEOTIDE SEQUENCE [LARGE SCALE GENOMIC DNA]</scope>
    <source>
        <strain evidence="2 3">TRM76323</strain>
    </source>
</reference>
<keyword evidence="3" id="KW-1185">Reference proteome</keyword>
<sequence length="442" mass="47101">MPADSRRMARVPQRAWALSVLHAFTALSPVPNGAAEPGAPRHRPAGPLEGMALAVKDNIDVAGLPTTAGTPALLGNVPRFDAPVVSSLRRAGAFVVGKTNMHELACGATSDNPLFGRVRNPLATDRTAGGSSGGTAAAVAAGVADIGLGTETGCSIRVPAAFCGLVGFRPTTGAYPRQGVVAPTRTHDTVGVMARTVADVAAVHRVLTGDQRPDPGPPRAVRLGVPEHPYWDGMPASLVRAARDRLRLLRDVGVELVDCAVPPRVVDRVPRCSRTIALNEIPDAVDDYLRARGLPLRFDDVAARIAGRDVVAFLRPVLRHGVDHDAYARAITDDRPRIARAMERLLDAHGLDALLVPTAPMLPPRLLPGQSVWFRGRPRNAFVTLLRNSDCSSLLGWPAVTVPAFRTRRGLPFGMDLQGPVGTDGRLLEIAGLCERLWHPRR</sequence>
<accession>A0ABU3QL27</accession>
<dbReference type="InterPro" id="IPR000120">
    <property type="entry name" value="Amidase"/>
</dbReference>
<dbReference type="PROSITE" id="PS00571">
    <property type="entry name" value="AMIDASES"/>
    <property type="match status" value="1"/>
</dbReference>
<dbReference type="Proteomes" id="UP001250181">
    <property type="component" value="Unassembled WGS sequence"/>
</dbReference>
<comment type="caution">
    <text evidence="2">The sequence shown here is derived from an EMBL/GenBank/DDBJ whole genome shotgun (WGS) entry which is preliminary data.</text>
</comment>
<protein>
    <submittedName>
        <fullName evidence="2">Amidase family protein</fullName>
    </submittedName>
</protein>
<dbReference type="RefSeq" id="WP_315878181.1">
    <property type="nucleotide sequence ID" value="NZ_JAWCTQ010000014.1"/>
</dbReference>
<dbReference type="InterPro" id="IPR020556">
    <property type="entry name" value="Amidase_CS"/>
</dbReference>